<dbReference type="GO" id="GO:0031416">
    <property type="term" value="C:NatB complex"/>
    <property type="evidence" value="ECO:0007669"/>
    <property type="project" value="TreeGrafter"/>
</dbReference>
<dbReference type="WBParaSite" id="maker-unitig_46171-snap-gene-0.2-mRNA-1">
    <property type="protein sequence ID" value="maker-unitig_46171-snap-gene-0.2-mRNA-1"/>
    <property type="gene ID" value="maker-unitig_46171-snap-gene-0.2"/>
</dbReference>
<dbReference type="Proteomes" id="UP000095280">
    <property type="component" value="Unplaced"/>
</dbReference>
<evidence type="ECO:0000256" key="3">
    <source>
        <dbReference type="ARBA" id="ARBA00022806"/>
    </source>
</evidence>
<evidence type="ECO:0000259" key="4">
    <source>
        <dbReference type="SMART" id="SM01178"/>
    </source>
</evidence>
<reference evidence="6" key="1">
    <citation type="submission" date="2016-11" db="UniProtKB">
        <authorList>
            <consortium name="WormBaseParasite"/>
        </authorList>
    </citation>
    <scope>IDENTIFICATION</scope>
</reference>
<proteinExistence type="inferred from homology"/>
<dbReference type="AlphaFoldDB" id="A0A1I8FSB5"/>
<protein>
    <submittedName>
        <fullName evidence="6">DUF4217 domain-containing protein</fullName>
    </submittedName>
</protein>
<sequence>MLRDHELSFLVYLRAAKVRVTEYEFSWSKVSDIQTQLEKLVEKNYYLCRSAQEAYKGFCFAVERLDLKAAAKNFGLAVPPLVDLDVRASGKASARRRVHGGATGPGAAIKFKKSGQRKAQNNKSDPRERRLKAIYDALDAGNNKKAIQEAEKVLRKEAGDSLCAKALRALALLRYGRLDEATAAASEVERVDTSEESVLQAMTYFYKESHRLDLIAAMYERAVQQQPKSEDLLTSLFMAHVRVLDHKKQQLTAAKLHRLAPSKNPYYFWSVMSVQLYLMVLEMQERFEDCLATLDGPLSSLLSPQSTEMTRQQRMGYLEKLGRKQELADARWEDLTTEPNDWARWQSCIQSSINADISQGGDYVEADPRLSELQSRIDAIAAEHPGLSGPCLARLELMRRCPVSCRPETALSLMRSYFEAFASRPAVASDLLQFRSLLSDTDENSSPAKLLELIRPGLPEWPKAAAADADRQQLVRDLTARINYEQLSRGLLNKPMDAEQRNAKVAELIQAYRANLLDGLRPTEVQPADDLLLLAVSLHYDAWLVEDAKQSETHLLQALYLLDEGLSGSPSNYNIMLWMIRLFIALGAWTPASNLYERLDVKQILLESVGFVLSRQVARCGLLSQGLVMLNNTAMFYKNNWRDIVEHLCTAYRIGNFRKSVFCGLELRHQSLLLSGPNIVEGVYEMGAPPESSSSAESPQPAFDGLVDGRDFRLVREFRSDLLAATADASRLLEDERAWLLYRSLGLRCVSHLTRMATEMASTGSVTKQADAARALKQQLMEQSAGSTGDSLPAFDIEPHPCLPYPACLPAHFAAGSQALLAPAIDYFLNLLPPSTDNSSAGVADASSIDPLLESFDAQLAAVEVINADGGSAATAPVEPLFGQQLQRLSCLCESACLLSLVHELTAVALAGKLAMSKKQRRPYETFCRTVRSRIGDRINRAAAALEALEAVWKAKIGQAWTDADGQEETVGVGGDDGGQPKRRCRAKVDELLCQSRCRCLGEMLNLLRVKARLSETGRAGGAT</sequence>
<evidence type="ECO:0000313" key="6">
    <source>
        <dbReference type="WBParaSite" id="maker-unitig_46171-snap-gene-0.2-mRNA-1"/>
    </source>
</evidence>
<keyword evidence="5" id="KW-1185">Reference proteome</keyword>
<keyword evidence="3" id="KW-0067">ATP-binding</keyword>
<keyword evidence="3" id="KW-0547">Nucleotide-binding</keyword>
<dbReference type="Pfam" id="PF09797">
    <property type="entry name" value="NatB_MDM20"/>
    <property type="match status" value="1"/>
</dbReference>
<dbReference type="SMART" id="SM01178">
    <property type="entry name" value="DUF4217"/>
    <property type="match status" value="1"/>
</dbReference>
<dbReference type="InterPro" id="IPR019183">
    <property type="entry name" value="NAA25_NatB_aux_su"/>
</dbReference>
<dbReference type="PANTHER" id="PTHR22767">
    <property type="entry name" value="N-TERMINAL ACETYLTRANSFERASE-RELATED"/>
    <property type="match status" value="1"/>
</dbReference>
<feature type="domain" description="ATP-dependent rRNA helicase SPB4-like C-terminal extension" evidence="4">
    <location>
        <begin position="32"/>
        <end position="84"/>
    </location>
</feature>
<dbReference type="InterPro" id="IPR025313">
    <property type="entry name" value="SPB4-like_CTE"/>
</dbReference>
<dbReference type="PANTHER" id="PTHR22767:SF3">
    <property type="entry name" value="N-ALPHA-ACETYLTRANSFERASE 25, NATB AUXILIARY SUBUNIT"/>
    <property type="match status" value="1"/>
</dbReference>
<dbReference type="SUPFAM" id="SSF48452">
    <property type="entry name" value="TPR-like"/>
    <property type="match status" value="1"/>
</dbReference>
<dbReference type="InterPro" id="IPR011990">
    <property type="entry name" value="TPR-like_helical_dom_sf"/>
</dbReference>
<evidence type="ECO:0000313" key="5">
    <source>
        <dbReference type="Proteomes" id="UP000095280"/>
    </source>
</evidence>
<accession>A0A1I8FSB5</accession>
<keyword evidence="3" id="KW-0347">Helicase</keyword>
<evidence type="ECO:0000256" key="2">
    <source>
        <dbReference type="ARBA" id="ARBA00022801"/>
    </source>
</evidence>
<evidence type="ECO:0000256" key="1">
    <source>
        <dbReference type="ARBA" id="ARBA00006298"/>
    </source>
</evidence>
<dbReference type="GO" id="GO:0004386">
    <property type="term" value="F:helicase activity"/>
    <property type="evidence" value="ECO:0007669"/>
    <property type="project" value="UniProtKB-KW"/>
</dbReference>
<comment type="similarity">
    <text evidence="1">Belongs to the MDM20/NAA25 family.</text>
</comment>
<organism evidence="5 6">
    <name type="scientific">Macrostomum lignano</name>
    <dbReference type="NCBI Taxonomy" id="282301"/>
    <lineage>
        <taxon>Eukaryota</taxon>
        <taxon>Metazoa</taxon>
        <taxon>Spiralia</taxon>
        <taxon>Lophotrochozoa</taxon>
        <taxon>Platyhelminthes</taxon>
        <taxon>Rhabditophora</taxon>
        <taxon>Macrostomorpha</taxon>
        <taxon>Macrostomida</taxon>
        <taxon>Macrostomidae</taxon>
        <taxon>Macrostomum</taxon>
    </lineage>
</organism>
<keyword evidence="2" id="KW-0378">Hydrolase</keyword>
<dbReference type="GO" id="GO:0016787">
    <property type="term" value="F:hydrolase activity"/>
    <property type="evidence" value="ECO:0007669"/>
    <property type="project" value="UniProtKB-KW"/>
</dbReference>
<dbReference type="Gene3D" id="1.25.40.1040">
    <property type="match status" value="1"/>
</dbReference>
<name>A0A1I8FSB5_9PLAT</name>